<keyword evidence="3" id="KW-1185">Reference proteome</keyword>
<gene>
    <name evidence="2" type="ORF">JOE66_001930</name>
</gene>
<reference evidence="2 3" key="1">
    <citation type="submission" date="2021-01" db="EMBL/GenBank/DDBJ databases">
        <title>Sequencing the genomes of 1000 actinobacteria strains.</title>
        <authorList>
            <person name="Klenk H.-P."/>
        </authorList>
    </citation>
    <scope>NUCLEOTIDE SEQUENCE [LARGE SCALE GENOMIC DNA]</scope>
    <source>
        <strain evidence="2 3">DSM 13057</strain>
    </source>
</reference>
<dbReference type="RefSeq" id="WP_205108919.1">
    <property type="nucleotide sequence ID" value="NZ_BAAAHT010000013.1"/>
</dbReference>
<accession>A0ABS2L5X2</accession>
<evidence type="ECO:0000256" key="1">
    <source>
        <dbReference type="SAM" id="Phobius"/>
    </source>
</evidence>
<proteinExistence type="predicted"/>
<protein>
    <recommendedName>
        <fullName evidence="4">DUF948 domain-containing protein</fullName>
    </recommendedName>
</protein>
<dbReference type="EMBL" id="JAFBBU010000001">
    <property type="protein sequence ID" value="MBM7472296.1"/>
    <property type="molecule type" value="Genomic_DNA"/>
</dbReference>
<sequence length="115" mass="13599">MPWFMWVIIWVLLVLGLLGMLTFFAFRLFRKAMITLGELEKLGEQIARVQDNVEQLSAPPSQNAILVGYPVVSRQRDTHNQLRDDKKQLRRLKALERGKLLIRTDYRNRTWPHAR</sequence>
<evidence type="ECO:0008006" key="4">
    <source>
        <dbReference type="Google" id="ProtNLM"/>
    </source>
</evidence>
<feature type="transmembrane region" description="Helical" evidence="1">
    <location>
        <begin position="6"/>
        <end position="26"/>
    </location>
</feature>
<keyword evidence="1" id="KW-0812">Transmembrane</keyword>
<dbReference type="Proteomes" id="UP000776164">
    <property type="component" value="Unassembled WGS sequence"/>
</dbReference>
<comment type="caution">
    <text evidence="2">The sequence shown here is derived from an EMBL/GenBank/DDBJ whole genome shotgun (WGS) entry which is preliminary data.</text>
</comment>
<evidence type="ECO:0000313" key="3">
    <source>
        <dbReference type="Proteomes" id="UP000776164"/>
    </source>
</evidence>
<keyword evidence="1" id="KW-0472">Membrane</keyword>
<organism evidence="2 3">
    <name type="scientific">Subtercola frigoramans</name>
    <dbReference type="NCBI Taxonomy" id="120298"/>
    <lineage>
        <taxon>Bacteria</taxon>
        <taxon>Bacillati</taxon>
        <taxon>Actinomycetota</taxon>
        <taxon>Actinomycetes</taxon>
        <taxon>Micrococcales</taxon>
        <taxon>Microbacteriaceae</taxon>
        <taxon>Subtercola</taxon>
    </lineage>
</organism>
<keyword evidence="1" id="KW-1133">Transmembrane helix</keyword>
<evidence type="ECO:0000313" key="2">
    <source>
        <dbReference type="EMBL" id="MBM7472296.1"/>
    </source>
</evidence>
<name>A0ABS2L5X2_9MICO</name>